<evidence type="ECO:0000313" key="2">
    <source>
        <dbReference type="EMBL" id="PXV62371.1"/>
    </source>
</evidence>
<evidence type="ECO:0000256" key="1">
    <source>
        <dbReference type="SAM" id="MobiDB-lite"/>
    </source>
</evidence>
<dbReference type="AlphaFoldDB" id="A0A2V3PN14"/>
<protein>
    <recommendedName>
        <fullName evidence="4">Minor structural protein GP20</fullName>
    </recommendedName>
</protein>
<name>A0A2V3PN14_9BACT</name>
<keyword evidence="3" id="KW-1185">Reference proteome</keyword>
<evidence type="ECO:0000313" key="3">
    <source>
        <dbReference type="Proteomes" id="UP000247973"/>
    </source>
</evidence>
<feature type="region of interest" description="Disordered" evidence="1">
    <location>
        <begin position="77"/>
        <end position="103"/>
    </location>
</feature>
<organism evidence="2 3">
    <name type="scientific">Dysgonomonas alginatilytica</name>
    <dbReference type="NCBI Taxonomy" id="1605892"/>
    <lineage>
        <taxon>Bacteria</taxon>
        <taxon>Pseudomonadati</taxon>
        <taxon>Bacteroidota</taxon>
        <taxon>Bacteroidia</taxon>
        <taxon>Bacteroidales</taxon>
        <taxon>Dysgonomonadaceae</taxon>
        <taxon>Dysgonomonas</taxon>
    </lineage>
</organism>
<reference evidence="2 3" key="1">
    <citation type="submission" date="2018-03" db="EMBL/GenBank/DDBJ databases">
        <title>Genomic Encyclopedia of Archaeal and Bacterial Type Strains, Phase II (KMG-II): from individual species to whole genera.</title>
        <authorList>
            <person name="Goeker M."/>
        </authorList>
    </citation>
    <scope>NUCLEOTIDE SEQUENCE [LARGE SCALE GENOMIC DNA]</scope>
    <source>
        <strain evidence="2 3">DSM 100214</strain>
    </source>
</reference>
<dbReference type="RefSeq" id="WP_110311503.1">
    <property type="nucleotide sequence ID" value="NZ_QICL01000020.1"/>
</dbReference>
<feature type="compositionally biased region" description="Basic and acidic residues" evidence="1">
    <location>
        <begin position="203"/>
        <end position="219"/>
    </location>
</feature>
<comment type="caution">
    <text evidence="2">The sequence shown here is derived from an EMBL/GenBank/DDBJ whole genome shotgun (WGS) entry which is preliminary data.</text>
</comment>
<dbReference type="OrthoDB" id="1048308at2"/>
<sequence>MEKEKLSTDLKGLVGETSLSQRTWDDYLEHSVMPFLPTEEDKIGDYISKHANALKSMDGQLNHDVAEKVNDFKKSYKPIAVNSQQPTVDNPDKSGLQNADNEKLTDLESRMQRFEKAEAEKKEAVLKTEKLDEAKKLMQEQGASHETVLNLILPQLQPTEEISVSDLAKKGKEMYDKAYADLYGGDSYVPAFGGGSSNSSTKTSKDAYMKHLRETGRIK</sequence>
<gene>
    <name evidence="2" type="ORF">CLV62_12060</name>
</gene>
<proteinExistence type="predicted"/>
<accession>A0A2V3PN14</accession>
<feature type="region of interest" description="Disordered" evidence="1">
    <location>
        <begin position="194"/>
        <end position="219"/>
    </location>
</feature>
<evidence type="ECO:0008006" key="4">
    <source>
        <dbReference type="Google" id="ProtNLM"/>
    </source>
</evidence>
<dbReference type="Proteomes" id="UP000247973">
    <property type="component" value="Unassembled WGS sequence"/>
</dbReference>
<dbReference type="EMBL" id="QICL01000020">
    <property type="protein sequence ID" value="PXV62371.1"/>
    <property type="molecule type" value="Genomic_DNA"/>
</dbReference>